<dbReference type="InterPro" id="IPR006140">
    <property type="entry name" value="D-isomer_DH_NAD-bd"/>
</dbReference>
<organism evidence="6 7">
    <name type="scientific">Sphagnum jensenii</name>
    <dbReference type="NCBI Taxonomy" id="128206"/>
    <lineage>
        <taxon>Eukaryota</taxon>
        <taxon>Viridiplantae</taxon>
        <taxon>Streptophyta</taxon>
        <taxon>Embryophyta</taxon>
        <taxon>Bryophyta</taxon>
        <taxon>Sphagnophytina</taxon>
        <taxon>Sphagnopsida</taxon>
        <taxon>Sphagnales</taxon>
        <taxon>Sphagnaceae</taxon>
        <taxon>Sphagnum</taxon>
    </lineage>
</organism>
<evidence type="ECO:0000259" key="5">
    <source>
        <dbReference type="Pfam" id="PF02826"/>
    </source>
</evidence>
<feature type="domain" description="D-isomer specific 2-hydroxyacid dehydrogenase catalytic" evidence="4">
    <location>
        <begin position="43"/>
        <end position="335"/>
    </location>
</feature>
<keyword evidence="7" id="KW-1185">Reference proteome</keyword>
<dbReference type="PANTHER" id="PTHR10996:SF178">
    <property type="entry name" value="2-HYDROXYACID DEHYDROGENASE YGL185C-RELATED"/>
    <property type="match status" value="1"/>
</dbReference>
<proteinExistence type="inferred from homology"/>
<comment type="similarity">
    <text evidence="3">Belongs to the D-isomer specific 2-hydroxyacid dehydrogenase family.</text>
</comment>
<dbReference type="EMBL" id="OZ023712">
    <property type="protein sequence ID" value="CAK9860400.1"/>
    <property type="molecule type" value="Genomic_DNA"/>
</dbReference>
<gene>
    <name evidence="6" type="ORF">CSSPJE1EN2_LOCUS3395</name>
</gene>
<dbReference type="Gene3D" id="3.40.50.720">
    <property type="entry name" value="NAD(P)-binding Rossmann-like Domain"/>
    <property type="match status" value="2"/>
</dbReference>
<dbReference type="Proteomes" id="UP001497522">
    <property type="component" value="Chromosome 11"/>
</dbReference>
<dbReference type="InterPro" id="IPR006139">
    <property type="entry name" value="D-isomer_2_OHA_DH_cat_dom"/>
</dbReference>
<sequence>MVHHLSKCASDNLVAPLFAFKLARSMMAKPGVLMNRCLPDFQALLEPKYRVFPLWEQSDKEAYLAENAESIRGLIASAAMWVDAALIDKLPKLEIVSKTGVGVDRVDLHKCKERGIAVTNTPDVGTDDCADMAIGLLLATMRNICAADRLVRKGLWPKLENYPTFAHKMSGKHLGIVGLGRIGLAVAKRAEAFGCKISYLARAEKSGLPYKFYATVLELAKNSDMLVLTCALTKETTHLVGREVLDALGPEGFLVNVARGAVVDEQELVKALVEERIAGAGLDVFENEPQVPQELWNMENVVLLPHMACHTRNTVKGILELVVSNLDAHFLGKPLLTPYLDD</sequence>
<dbReference type="Pfam" id="PF02826">
    <property type="entry name" value="2-Hacid_dh_C"/>
    <property type="match status" value="1"/>
</dbReference>
<dbReference type="SUPFAM" id="SSF52283">
    <property type="entry name" value="Formate/glycerate dehydrogenase catalytic domain-like"/>
    <property type="match status" value="1"/>
</dbReference>
<evidence type="ECO:0000256" key="3">
    <source>
        <dbReference type="RuleBase" id="RU003719"/>
    </source>
</evidence>
<dbReference type="CDD" id="cd12156">
    <property type="entry name" value="HPPR"/>
    <property type="match status" value="1"/>
</dbReference>
<dbReference type="PANTHER" id="PTHR10996">
    <property type="entry name" value="2-HYDROXYACID DEHYDROGENASE-RELATED"/>
    <property type="match status" value="1"/>
</dbReference>
<evidence type="ECO:0000259" key="4">
    <source>
        <dbReference type="Pfam" id="PF00389"/>
    </source>
</evidence>
<feature type="domain" description="D-isomer specific 2-hydroxyacid dehydrogenase NAD-binding" evidence="5">
    <location>
        <begin position="134"/>
        <end position="308"/>
    </location>
</feature>
<evidence type="ECO:0000313" key="6">
    <source>
        <dbReference type="EMBL" id="CAK9860400.1"/>
    </source>
</evidence>
<name>A0ABP1AD49_9BRYO</name>
<evidence type="ECO:0000313" key="7">
    <source>
        <dbReference type="Proteomes" id="UP001497522"/>
    </source>
</evidence>
<keyword evidence="2" id="KW-0520">NAD</keyword>
<dbReference type="InterPro" id="IPR036291">
    <property type="entry name" value="NAD(P)-bd_dom_sf"/>
</dbReference>
<evidence type="ECO:0000256" key="2">
    <source>
        <dbReference type="ARBA" id="ARBA00023027"/>
    </source>
</evidence>
<dbReference type="Pfam" id="PF00389">
    <property type="entry name" value="2-Hacid_dh"/>
    <property type="match status" value="1"/>
</dbReference>
<dbReference type="SUPFAM" id="SSF51735">
    <property type="entry name" value="NAD(P)-binding Rossmann-fold domains"/>
    <property type="match status" value="1"/>
</dbReference>
<protein>
    <submittedName>
        <fullName evidence="6">Uncharacterized protein</fullName>
    </submittedName>
</protein>
<keyword evidence="1 3" id="KW-0560">Oxidoreductase</keyword>
<dbReference type="InterPro" id="IPR050223">
    <property type="entry name" value="D-isomer_2-hydroxyacid_DH"/>
</dbReference>
<accession>A0ABP1AD49</accession>
<evidence type="ECO:0000256" key="1">
    <source>
        <dbReference type="ARBA" id="ARBA00023002"/>
    </source>
</evidence>
<reference evidence="6" key="1">
    <citation type="submission" date="2024-03" db="EMBL/GenBank/DDBJ databases">
        <authorList>
            <consortium name="ELIXIR-Norway"/>
            <consortium name="Elixir Norway"/>
        </authorList>
    </citation>
    <scope>NUCLEOTIDE SEQUENCE</scope>
</reference>